<dbReference type="InterPro" id="IPR011990">
    <property type="entry name" value="TPR-like_helical_dom_sf"/>
</dbReference>
<feature type="chain" id="PRO_5002393392" evidence="2">
    <location>
        <begin position="19"/>
        <end position="320"/>
    </location>
</feature>
<dbReference type="Proteomes" id="UP000011705">
    <property type="component" value="Chromosome"/>
</dbReference>
<keyword evidence="2" id="KW-0732">Signal</keyword>
<dbReference type="HOGENOM" id="CLU_075825_0_0_12"/>
<name>A0A0E2E5G9_TREDN</name>
<keyword evidence="1" id="KW-0175">Coiled coil</keyword>
<evidence type="ECO:0000313" key="3">
    <source>
        <dbReference type="EMBL" id="EMB33885.1"/>
    </source>
</evidence>
<evidence type="ECO:0000256" key="2">
    <source>
        <dbReference type="SAM" id="SignalP"/>
    </source>
</evidence>
<feature type="signal peptide" evidence="2">
    <location>
        <begin position="1"/>
        <end position="18"/>
    </location>
</feature>
<comment type="caution">
    <text evidence="3">The sequence shown here is derived from an EMBL/GenBank/DDBJ whole genome shotgun (WGS) entry which is preliminary data.</text>
</comment>
<gene>
    <name evidence="3" type="ORF">HMPREF9726_01265</name>
</gene>
<organism evidence="3">
    <name type="scientific">Treponema denticola H-22</name>
    <dbReference type="NCBI Taxonomy" id="999432"/>
    <lineage>
        <taxon>Bacteria</taxon>
        <taxon>Pseudomonadati</taxon>
        <taxon>Spirochaetota</taxon>
        <taxon>Spirochaetia</taxon>
        <taxon>Spirochaetales</taxon>
        <taxon>Treponemataceae</taxon>
        <taxon>Treponema</taxon>
    </lineage>
</organism>
<dbReference type="SUPFAM" id="SSF48452">
    <property type="entry name" value="TPR-like"/>
    <property type="match status" value="1"/>
</dbReference>
<dbReference type="Gene3D" id="1.25.40.10">
    <property type="entry name" value="Tetratricopeptide repeat domain"/>
    <property type="match status" value="2"/>
</dbReference>
<feature type="coiled-coil region" evidence="1">
    <location>
        <begin position="193"/>
        <end position="271"/>
    </location>
</feature>
<dbReference type="AlphaFoldDB" id="A0A0E2E5G9"/>
<sequence>MKKILILFFLLFTVNAFTQNYADYMSSGLDAYARSDWSSALFSFQKAMEVSKNSLDEPLYWLIMANASARNYTVALNDIETFLKRFPNSSKAAEVIYQQGRICCLSAKHDQSINILYGFLRKYPNHRQTASAYYWIGENLYMVGRLKDARTIFSRVIIDYPSSAKVEPSRYKIALIDQASTQDELLKLLKISHEELLKLSEESEKNKKIYEQTIAAYQRQSSDAGGDMRIAELSEQLKMERKHNEELHDQLVMLELKNQELLATLAKMDAKYTSEMAADGETPAADYSDPKAKRAAIEALIKKAKILQSMYNQLLEGNGQ</sequence>
<proteinExistence type="predicted"/>
<accession>A0A0E2E5G9</accession>
<dbReference type="RefSeq" id="WP_002667244.1">
    <property type="nucleotide sequence ID" value="NZ_CM001795.1"/>
</dbReference>
<dbReference type="GeneID" id="2741300"/>
<protein>
    <submittedName>
        <fullName evidence="3">Uncharacterized protein</fullName>
    </submittedName>
</protein>
<evidence type="ECO:0000256" key="1">
    <source>
        <dbReference type="SAM" id="Coils"/>
    </source>
</evidence>
<dbReference type="InterPro" id="IPR019734">
    <property type="entry name" value="TPR_rpt"/>
</dbReference>
<dbReference type="EMBL" id="AGDV01000010">
    <property type="protein sequence ID" value="EMB33885.1"/>
    <property type="molecule type" value="Genomic_DNA"/>
</dbReference>
<dbReference type="PATRIC" id="fig|999432.5.peg.1315"/>
<dbReference type="Pfam" id="PF13174">
    <property type="entry name" value="TPR_6"/>
    <property type="match status" value="1"/>
</dbReference>
<reference evidence="3" key="1">
    <citation type="submission" date="2012-01" db="EMBL/GenBank/DDBJ databases">
        <title>The Genome Sequence of Treponema denticola H-22.</title>
        <authorList>
            <consortium name="The Broad Institute Genome Sequencing Platform"/>
            <person name="Earl A."/>
            <person name="Ward D."/>
            <person name="Feldgarden M."/>
            <person name="Gevers D."/>
            <person name="Blanton J.M."/>
            <person name="Fenno C.J."/>
            <person name="Baranova O.V."/>
            <person name="Mathney J."/>
            <person name="Dewhirst F.E."/>
            <person name="Izard J."/>
            <person name="Young S.K."/>
            <person name="Zeng Q."/>
            <person name="Gargeya S."/>
            <person name="Fitzgerald M."/>
            <person name="Haas B."/>
            <person name="Abouelleil A."/>
            <person name="Alvarado L."/>
            <person name="Arachchi H.M."/>
            <person name="Berlin A."/>
            <person name="Chapman S.B."/>
            <person name="Gearin G."/>
            <person name="Goldberg J."/>
            <person name="Griggs A."/>
            <person name="Gujja S."/>
            <person name="Hansen M."/>
            <person name="Heiman D."/>
            <person name="Howarth C."/>
            <person name="Larimer J."/>
            <person name="Lui A."/>
            <person name="MacDonald P.J.P."/>
            <person name="McCowen C."/>
            <person name="Montmayeur A."/>
            <person name="Murphy C."/>
            <person name="Neiman D."/>
            <person name="Pearson M."/>
            <person name="Priest M."/>
            <person name="Roberts A."/>
            <person name="Saif S."/>
            <person name="Shea T."/>
            <person name="Sisk P."/>
            <person name="Stolte C."/>
            <person name="Sykes S."/>
            <person name="Wortman J."/>
            <person name="Nusbaum C."/>
            <person name="Birren B."/>
        </authorList>
    </citation>
    <scope>NUCLEOTIDE SEQUENCE [LARGE SCALE GENOMIC DNA]</scope>
    <source>
        <strain evidence="3">H-22</strain>
    </source>
</reference>